<protein>
    <recommendedName>
        <fullName evidence="6">RING-type domain-containing protein</fullName>
    </recommendedName>
</protein>
<keyword evidence="3" id="KW-0862">Zinc</keyword>
<organism evidence="4 5">
    <name type="scientific">Pristionchus fissidentatus</name>
    <dbReference type="NCBI Taxonomy" id="1538716"/>
    <lineage>
        <taxon>Eukaryota</taxon>
        <taxon>Metazoa</taxon>
        <taxon>Ecdysozoa</taxon>
        <taxon>Nematoda</taxon>
        <taxon>Chromadorea</taxon>
        <taxon>Rhabditida</taxon>
        <taxon>Rhabditina</taxon>
        <taxon>Diplogasteromorpha</taxon>
        <taxon>Diplogasteroidea</taxon>
        <taxon>Neodiplogasteridae</taxon>
        <taxon>Pristionchus</taxon>
    </lineage>
</organism>
<dbReference type="InterPro" id="IPR017907">
    <property type="entry name" value="Znf_RING_CS"/>
</dbReference>
<keyword evidence="1" id="KW-0479">Metal-binding</keyword>
<sequence>LKYILKAGTHFHKVRKMWHLTYLPESLMIKTTTEIMACACEHAYSANFPEILPRMLDCGHLICSKCAIETKDDAGTIDCLDKSCTVRSFRTRPVIDLKWVMNRDPKQFVRCETCEKNHTAELNAIHRYKEGRKWRTCQKVTCLYCVFGETFKETHEH</sequence>
<dbReference type="EMBL" id="BTSY01000003">
    <property type="protein sequence ID" value="GMT18157.1"/>
    <property type="molecule type" value="Genomic_DNA"/>
</dbReference>
<accession>A0AAV5VEL9</accession>
<evidence type="ECO:0008006" key="6">
    <source>
        <dbReference type="Google" id="ProtNLM"/>
    </source>
</evidence>
<evidence type="ECO:0000256" key="3">
    <source>
        <dbReference type="ARBA" id="ARBA00022833"/>
    </source>
</evidence>
<dbReference type="AlphaFoldDB" id="A0AAV5VEL9"/>
<dbReference type="GO" id="GO:0008270">
    <property type="term" value="F:zinc ion binding"/>
    <property type="evidence" value="ECO:0007669"/>
    <property type="project" value="UniProtKB-KW"/>
</dbReference>
<feature type="non-terminal residue" evidence="4">
    <location>
        <position position="1"/>
    </location>
</feature>
<keyword evidence="2" id="KW-0863">Zinc-finger</keyword>
<dbReference type="Proteomes" id="UP001432322">
    <property type="component" value="Unassembled WGS sequence"/>
</dbReference>
<comment type="caution">
    <text evidence="4">The sequence shown here is derived from an EMBL/GenBank/DDBJ whole genome shotgun (WGS) entry which is preliminary data.</text>
</comment>
<feature type="non-terminal residue" evidence="4">
    <location>
        <position position="157"/>
    </location>
</feature>
<evidence type="ECO:0000313" key="5">
    <source>
        <dbReference type="Proteomes" id="UP001432322"/>
    </source>
</evidence>
<name>A0AAV5VEL9_9BILA</name>
<gene>
    <name evidence="4" type="ORF">PFISCL1PPCAC_9454</name>
</gene>
<keyword evidence="5" id="KW-1185">Reference proteome</keyword>
<evidence type="ECO:0000256" key="2">
    <source>
        <dbReference type="ARBA" id="ARBA00022771"/>
    </source>
</evidence>
<evidence type="ECO:0000313" key="4">
    <source>
        <dbReference type="EMBL" id="GMT18157.1"/>
    </source>
</evidence>
<proteinExistence type="predicted"/>
<dbReference type="PROSITE" id="PS00518">
    <property type="entry name" value="ZF_RING_1"/>
    <property type="match status" value="1"/>
</dbReference>
<evidence type="ECO:0000256" key="1">
    <source>
        <dbReference type="ARBA" id="ARBA00022723"/>
    </source>
</evidence>
<reference evidence="4" key="1">
    <citation type="submission" date="2023-10" db="EMBL/GenBank/DDBJ databases">
        <title>Genome assembly of Pristionchus species.</title>
        <authorList>
            <person name="Yoshida K."/>
            <person name="Sommer R.J."/>
        </authorList>
    </citation>
    <scope>NUCLEOTIDE SEQUENCE</scope>
    <source>
        <strain evidence="4">RS5133</strain>
    </source>
</reference>